<keyword evidence="3" id="KW-1185">Reference proteome</keyword>
<feature type="region of interest" description="Disordered" evidence="1">
    <location>
        <begin position="90"/>
        <end position="122"/>
    </location>
</feature>
<dbReference type="STRING" id="1522368.IN07_24145"/>
<proteinExistence type="predicted"/>
<dbReference type="EMBL" id="JPMX01000139">
    <property type="protein sequence ID" value="KGH43232.1"/>
    <property type="molecule type" value="Genomic_DNA"/>
</dbReference>
<gene>
    <name evidence="2" type="ORF">IN07_24145</name>
</gene>
<sequence length="122" mass="13361">MTETRAPAGLRTSGRRLWQAVVSSYELAEHERALLIEACRTLDLLDRLDTEVRRDGPVIQTPQGLRAHPAAVEARQQRLTYGRLLAALRLPDDDTGDQPASSGRPQRRGGARGFYSLPGGAS</sequence>
<comment type="caution">
    <text evidence="2">The sequence shown here is derived from an EMBL/GenBank/DDBJ whole genome shotgun (WGS) entry which is preliminary data.</text>
</comment>
<name>A0A098Y3S7_9ACTN</name>
<evidence type="ECO:0008006" key="4">
    <source>
        <dbReference type="Google" id="ProtNLM"/>
    </source>
</evidence>
<dbReference type="Proteomes" id="UP000029713">
    <property type="component" value="Unassembled WGS sequence"/>
</dbReference>
<dbReference type="OrthoDB" id="3405462at2"/>
<organism evidence="2 3">
    <name type="scientific">Modestobacter caceresii</name>
    <dbReference type="NCBI Taxonomy" id="1522368"/>
    <lineage>
        <taxon>Bacteria</taxon>
        <taxon>Bacillati</taxon>
        <taxon>Actinomycetota</taxon>
        <taxon>Actinomycetes</taxon>
        <taxon>Geodermatophilales</taxon>
        <taxon>Geodermatophilaceae</taxon>
        <taxon>Modestobacter</taxon>
    </lineage>
</organism>
<evidence type="ECO:0000313" key="3">
    <source>
        <dbReference type="Proteomes" id="UP000029713"/>
    </source>
</evidence>
<accession>A0A098Y3S7</accession>
<protein>
    <recommendedName>
        <fullName evidence="4">Terminase</fullName>
    </recommendedName>
</protein>
<evidence type="ECO:0000256" key="1">
    <source>
        <dbReference type="SAM" id="MobiDB-lite"/>
    </source>
</evidence>
<dbReference type="AlphaFoldDB" id="A0A098Y3S7"/>
<reference evidence="2 3" key="1">
    <citation type="submission" date="2014-07" db="EMBL/GenBank/DDBJ databases">
        <title>Biosystematic studies on Modestobacter strains isolated from extreme hyper-arid desert soil and from historic building.</title>
        <authorList>
            <person name="Bukarasam K."/>
            <person name="Bull A."/>
            <person name="Girard G."/>
            <person name="van Wezel G."/>
            <person name="Goodfellow M."/>
        </authorList>
    </citation>
    <scope>NUCLEOTIDE SEQUENCE [LARGE SCALE GENOMIC DNA]</scope>
    <source>
        <strain evidence="2 3">KNN45-2b</strain>
    </source>
</reference>
<evidence type="ECO:0000313" key="2">
    <source>
        <dbReference type="EMBL" id="KGH43232.1"/>
    </source>
</evidence>
<dbReference type="RefSeq" id="WP_036341454.1">
    <property type="nucleotide sequence ID" value="NZ_JPMX01000139.1"/>
</dbReference>